<dbReference type="PANTHER" id="PTHR30193:SF37">
    <property type="entry name" value="INNER MEMBRANE ABC TRANSPORTER PERMEASE PROTEIN YCJO"/>
    <property type="match status" value="1"/>
</dbReference>
<dbReference type="EMBL" id="CP058579">
    <property type="protein sequence ID" value="QLG60876.1"/>
    <property type="molecule type" value="Genomic_DNA"/>
</dbReference>
<keyword evidence="5 7" id="KW-1133">Transmembrane helix</keyword>
<evidence type="ECO:0000256" key="1">
    <source>
        <dbReference type="ARBA" id="ARBA00004651"/>
    </source>
</evidence>
<keyword evidence="2 7" id="KW-0813">Transport</keyword>
<accession>A0A7D5Q8E4</accession>
<evidence type="ECO:0000256" key="2">
    <source>
        <dbReference type="ARBA" id="ARBA00022448"/>
    </source>
</evidence>
<dbReference type="InterPro" id="IPR035906">
    <property type="entry name" value="MetI-like_sf"/>
</dbReference>
<evidence type="ECO:0000256" key="3">
    <source>
        <dbReference type="ARBA" id="ARBA00022475"/>
    </source>
</evidence>
<feature type="transmembrane region" description="Helical" evidence="7">
    <location>
        <begin position="71"/>
        <end position="97"/>
    </location>
</feature>
<keyword evidence="3" id="KW-1003">Cell membrane</keyword>
<dbReference type="Gene3D" id="1.10.3720.10">
    <property type="entry name" value="MetI-like"/>
    <property type="match status" value="1"/>
</dbReference>
<evidence type="ECO:0000256" key="7">
    <source>
        <dbReference type="RuleBase" id="RU363032"/>
    </source>
</evidence>
<name>A0A7D5Q8E4_9EURY</name>
<reference evidence="9 10" key="1">
    <citation type="submission" date="2020-06" db="EMBL/GenBank/DDBJ databases">
        <title>NJ-3-1, isolated from saline soil.</title>
        <authorList>
            <person name="Cui H.L."/>
            <person name="Shi X."/>
        </authorList>
    </citation>
    <scope>NUCLEOTIDE SEQUENCE [LARGE SCALE GENOMIC DNA]</scope>
    <source>
        <strain evidence="9 10">NJ-3-1</strain>
    </source>
</reference>
<proteinExistence type="inferred from homology"/>
<evidence type="ECO:0000256" key="6">
    <source>
        <dbReference type="ARBA" id="ARBA00023136"/>
    </source>
</evidence>
<keyword evidence="6 7" id="KW-0472">Membrane</keyword>
<dbReference type="InterPro" id="IPR000515">
    <property type="entry name" value="MetI-like"/>
</dbReference>
<dbReference type="Pfam" id="PF00528">
    <property type="entry name" value="BPD_transp_1"/>
    <property type="match status" value="1"/>
</dbReference>
<dbReference type="SUPFAM" id="SSF161098">
    <property type="entry name" value="MetI-like"/>
    <property type="match status" value="1"/>
</dbReference>
<protein>
    <submittedName>
        <fullName evidence="9">Sugar ABC transporter permease</fullName>
    </submittedName>
</protein>
<dbReference type="OrthoDB" id="45815at2157"/>
<keyword evidence="10" id="KW-1185">Reference proteome</keyword>
<dbReference type="GeneID" id="56036513"/>
<feature type="transmembrane region" description="Helical" evidence="7">
    <location>
        <begin position="12"/>
        <end position="30"/>
    </location>
</feature>
<dbReference type="GO" id="GO:0005886">
    <property type="term" value="C:plasma membrane"/>
    <property type="evidence" value="ECO:0007669"/>
    <property type="project" value="UniProtKB-SubCell"/>
</dbReference>
<gene>
    <name evidence="9" type="ORF">HUG12_03600</name>
</gene>
<comment type="subcellular location">
    <subcellularLocation>
        <location evidence="1 7">Cell membrane</location>
        <topology evidence="1 7">Multi-pass membrane protein</topology>
    </subcellularLocation>
</comment>
<evidence type="ECO:0000259" key="8">
    <source>
        <dbReference type="PROSITE" id="PS50928"/>
    </source>
</evidence>
<dbReference type="AlphaFoldDB" id="A0A7D5Q8E4"/>
<feature type="transmembrane region" description="Helical" evidence="7">
    <location>
        <begin position="264"/>
        <end position="283"/>
    </location>
</feature>
<organism evidence="9 10">
    <name type="scientific">Halorarum salinum</name>
    <dbReference type="NCBI Taxonomy" id="2743089"/>
    <lineage>
        <taxon>Archaea</taxon>
        <taxon>Methanobacteriati</taxon>
        <taxon>Methanobacteriota</taxon>
        <taxon>Stenosarchaea group</taxon>
        <taxon>Halobacteria</taxon>
        <taxon>Halobacteriales</taxon>
        <taxon>Haloferacaceae</taxon>
        <taxon>Halorarum</taxon>
    </lineage>
</organism>
<dbReference type="Proteomes" id="UP000509626">
    <property type="component" value="Chromosome"/>
</dbReference>
<evidence type="ECO:0000256" key="5">
    <source>
        <dbReference type="ARBA" id="ARBA00022989"/>
    </source>
</evidence>
<feature type="transmembrane region" description="Helical" evidence="7">
    <location>
        <begin position="109"/>
        <end position="130"/>
    </location>
</feature>
<dbReference type="PANTHER" id="PTHR30193">
    <property type="entry name" value="ABC TRANSPORTER PERMEASE PROTEIN"/>
    <property type="match status" value="1"/>
</dbReference>
<sequence>MSSREIYGSARGGYLLLLPTLVVSLVFLYYPTVQALYLSTFETLMFGSRRLFTGAGNYVSLATSADYHQSILVTLVFGVIVVGGVMAISLAVSYLLYEVQAGQSGYLIAAIWPYALPPAVAGIVFFYIIHPSLGVLTRPIEAVFGMDVDWFTSGWQAFAVVTAAVVWKQIGYNVIFMIAALNNVPKSLGEVADLDGVGRFQRLVRVYVPLISPTLLFLVVMNTVYAYFHTFAFVDILTKGGPGGATNIMVYDLYRNAFQLNNHGLASAQSVVLFVVVGLLMYLQLRVSGKYTHYG</sequence>
<feature type="transmembrane region" description="Helical" evidence="7">
    <location>
        <begin position="150"/>
        <end position="167"/>
    </location>
</feature>
<dbReference type="CDD" id="cd06261">
    <property type="entry name" value="TM_PBP2"/>
    <property type="match status" value="1"/>
</dbReference>
<evidence type="ECO:0000256" key="4">
    <source>
        <dbReference type="ARBA" id="ARBA00022692"/>
    </source>
</evidence>
<evidence type="ECO:0000313" key="9">
    <source>
        <dbReference type="EMBL" id="QLG60876.1"/>
    </source>
</evidence>
<dbReference type="PROSITE" id="PS50928">
    <property type="entry name" value="ABC_TM1"/>
    <property type="match status" value="1"/>
</dbReference>
<comment type="similarity">
    <text evidence="7">Belongs to the binding-protein-dependent transport system permease family.</text>
</comment>
<feature type="domain" description="ABC transmembrane type-1" evidence="8">
    <location>
        <begin position="71"/>
        <end position="284"/>
    </location>
</feature>
<keyword evidence="4 7" id="KW-0812">Transmembrane</keyword>
<feature type="transmembrane region" description="Helical" evidence="7">
    <location>
        <begin position="206"/>
        <end position="228"/>
    </location>
</feature>
<dbReference type="InterPro" id="IPR051393">
    <property type="entry name" value="ABC_transporter_permease"/>
</dbReference>
<dbReference type="KEGG" id="halu:HUG12_03600"/>
<dbReference type="GO" id="GO:0055085">
    <property type="term" value="P:transmembrane transport"/>
    <property type="evidence" value="ECO:0007669"/>
    <property type="project" value="InterPro"/>
</dbReference>
<evidence type="ECO:0000313" key="10">
    <source>
        <dbReference type="Proteomes" id="UP000509626"/>
    </source>
</evidence>
<dbReference type="RefSeq" id="WP_179267462.1">
    <property type="nucleotide sequence ID" value="NZ_CP058579.1"/>
</dbReference>